<comment type="similarity">
    <text evidence="2">Belongs to the IQD family.</text>
</comment>
<dbReference type="PROSITE" id="PS50096">
    <property type="entry name" value="IQ"/>
    <property type="match status" value="2"/>
</dbReference>
<evidence type="ECO:0000313" key="6">
    <source>
        <dbReference type="EMBL" id="KZV17200.1"/>
    </source>
</evidence>
<proteinExistence type="inferred from homology"/>
<dbReference type="Gene3D" id="1.20.5.190">
    <property type="match status" value="1"/>
</dbReference>
<dbReference type="InterPro" id="IPR000048">
    <property type="entry name" value="IQ_motif_EF-hand-BS"/>
</dbReference>
<feature type="compositionally biased region" description="Polar residues" evidence="4">
    <location>
        <begin position="304"/>
        <end position="319"/>
    </location>
</feature>
<dbReference type="PANTHER" id="PTHR32295">
    <property type="entry name" value="IQ-DOMAIN 5-RELATED"/>
    <property type="match status" value="1"/>
</dbReference>
<dbReference type="GO" id="GO:0005516">
    <property type="term" value="F:calmodulin binding"/>
    <property type="evidence" value="ECO:0007669"/>
    <property type="project" value="UniProtKB-KW"/>
</dbReference>
<dbReference type="OrthoDB" id="1915057at2759"/>
<evidence type="ECO:0000259" key="5">
    <source>
        <dbReference type="Pfam" id="PF13178"/>
    </source>
</evidence>
<evidence type="ECO:0000256" key="4">
    <source>
        <dbReference type="SAM" id="MobiDB-lite"/>
    </source>
</evidence>
<dbReference type="Pfam" id="PF00612">
    <property type="entry name" value="IQ"/>
    <property type="match status" value="2"/>
</dbReference>
<feature type="non-terminal residue" evidence="6">
    <location>
        <position position="1"/>
    </location>
</feature>
<dbReference type="InterPro" id="IPR025064">
    <property type="entry name" value="DUF4005"/>
</dbReference>
<name>A0A2Z7ADW1_9LAMI</name>
<protein>
    <submittedName>
        <fullName evidence="6">Protein IQ-DOMAIN 1-like</fullName>
    </submittedName>
</protein>
<dbReference type="EMBL" id="KV018450">
    <property type="protein sequence ID" value="KZV17200.1"/>
    <property type="molecule type" value="Genomic_DNA"/>
</dbReference>
<organism evidence="6 7">
    <name type="scientific">Dorcoceras hygrometricum</name>
    <dbReference type="NCBI Taxonomy" id="472368"/>
    <lineage>
        <taxon>Eukaryota</taxon>
        <taxon>Viridiplantae</taxon>
        <taxon>Streptophyta</taxon>
        <taxon>Embryophyta</taxon>
        <taxon>Tracheophyta</taxon>
        <taxon>Spermatophyta</taxon>
        <taxon>Magnoliopsida</taxon>
        <taxon>eudicotyledons</taxon>
        <taxon>Gunneridae</taxon>
        <taxon>Pentapetalae</taxon>
        <taxon>asterids</taxon>
        <taxon>lamiids</taxon>
        <taxon>Lamiales</taxon>
        <taxon>Gesneriaceae</taxon>
        <taxon>Didymocarpoideae</taxon>
        <taxon>Trichosporeae</taxon>
        <taxon>Loxocarpinae</taxon>
        <taxon>Dorcoceras</taxon>
    </lineage>
</organism>
<evidence type="ECO:0000256" key="1">
    <source>
        <dbReference type="ARBA" id="ARBA00022860"/>
    </source>
</evidence>
<feature type="region of interest" description="Disordered" evidence="4">
    <location>
        <begin position="275"/>
        <end position="381"/>
    </location>
</feature>
<evidence type="ECO:0000313" key="7">
    <source>
        <dbReference type="Proteomes" id="UP000250235"/>
    </source>
</evidence>
<dbReference type="Pfam" id="PF13178">
    <property type="entry name" value="DUF4005"/>
    <property type="match status" value="1"/>
</dbReference>
<feature type="domain" description="DUF4005" evidence="5">
    <location>
        <begin position="267"/>
        <end position="312"/>
    </location>
</feature>
<dbReference type="PANTHER" id="PTHR32295:SF33">
    <property type="entry name" value="PROTEIN IQ-DOMAIN 21"/>
    <property type="match status" value="1"/>
</dbReference>
<dbReference type="SMART" id="SM00015">
    <property type="entry name" value="IQ"/>
    <property type="match status" value="2"/>
</dbReference>
<gene>
    <name evidence="6" type="ORF">F511_04001</name>
</gene>
<dbReference type="AlphaFoldDB" id="A0A2Z7ADW1"/>
<feature type="compositionally biased region" description="Polar residues" evidence="4">
    <location>
        <begin position="336"/>
        <end position="352"/>
    </location>
</feature>
<accession>A0A2Z7ADW1</accession>
<keyword evidence="1" id="KW-0112">Calmodulin-binding</keyword>
<sequence>EVKNRAIAVAAATAAAAEAAVAAAQASAKVVRFAGYGRKSKEERAAILIQSYYRGYLARRALRALKGLVRLQALVRGHNVRKQAQMTMRCMQALVRVQARVRANRQQLVQKKLQSKLEKEGRLKSGEDHAMKKRNQIATFENGQCDQMNQSISKLWESSSRKLSDIEMRRERALAYALAYKQNEHLLQQPHMNGGEAELYEHRMNRPPWGWNMLEQWMAAQPYYPRHKMDRGTTIDDMSEKTVEMDYGTQLGLENVNMGRFNPMESSPYTFRQQRRLSSDEVPSYMAPTQSTKARIRNQGPVKQRSTPTAQWNSSTRTGNGFGLAYETSSSGGGTTCQVPRSPNPKDNNTYGSGKWIRSPESSSEERALVSAMNGWRRSFA</sequence>
<dbReference type="Proteomes" id="UP000250235">
    <property type="component" value="Unassembled WGS sequence"/>
</dbReference>
<evidence type="ECO:0000256" key="2">
    <source>
        <dbReference type="ARBA" id="ARBA00024341"/>
    </source>
</evidence>
<dbReference type="CDD" id="cd23767">
    <property type="entry name" value="IQCD"/>
    <property type="match status" value="1"/>
</dbReference>
<reference evidence="6 7" key="1">
    <citation type="journal article" date="2015" name="Proc. Natl. Acad. Sci. U.S.A.">
        <title>The resurrection genome of Boea hygrometrica: A blueprint for survival of dehydration.</title>
        <authorList>
            <person name="Xiao L."/>
            <person name="Yang G."/>
            <person name="Zhang L."/>
            <person name="Yang X."/>
            <person name="Zhao S."/>
            <person name="Ji Z."/>
            <person name="Zhou Q."/>
            <person name="Hu M."/>
            <person name="Wang Y."/>
            <person name="Chen M."/>
            <person name="Xu Y."/>
            <person name="Jin H."/>
            <person name="Xiao X."/>
            <person name="Hu G."/>
            <person name="Bao F."/>
            <person name="Hu Y."/>
            <person name="Wan P."/>
            <person name="Li L."/>
            <person name="Deng X."/>
            <person name="Kuang T."/>
            <person name="Xiang C."/>
            <person name="Zhu J.K."/>
            <person name="Oliver M.J."/>
            <person name="He Y."/>
        </authorList>
    </citation>
    <scope>NUCLEOTIDE SEQUENCE [LARGE SCALE GENOMIC DNA]</scope>
    <source>
        <strain evidence="7">cv. XS01</strain>
    </source>
</reference>
<evidence type="ECO:0000256" key="3">
    <source>
        <dbReference type="ARBA" id="ARBA00024378"/>
    </source>
</evidence>
<comment type="subunit">
    <text evidence="3">Binds to multiple calmodulin (CaM) in the presence of Ca(2+) and CaM-like proteins.</text>
</comment>
<keyword evidence="7" id="KW-1185">Reference proteome</keyword>